<keyword evidence="1" id="KW-0812">Transmembrane</keyword>
<feature type="transmembrane region" description="Helical" evidence="1">
    <location>
        <begin position="43"/>
        <end position="60"/>
    </location>
</feature>
<dbReference type="Proteomes" id="UP001236663">
    <property type="component" value="Unassembled WGS sequence"/>
</dbReference>
<proteinExistence type="predicted"/>
<sequence>MKITIIILMAFHGFIHFLGFLKAYEWMELKELPLQISKDTGMLWLLAGIGILVVTIGYAWQVNYWWYLGMALAIFSQVLIILYWGEAKFGTLPNLVLFFLSLVAGANASFEKQVHKEVTGLFSQSPESFGKTDSQSVSSYPAPVQRWLERTGALDAPLPGQVLVKQDFQLKLKPNQGDWYQGTARQYFNPVNPGFVWSLDLKLNPLIQVKGRDKLKDGEGEMLIKIWSLISMVDEKDNPRINEGTLQRFLGEIVWFPAAAKSPYLIWEALNNNEAKAILTVQGTSVSGVFTFDEIGRFEKFRTERYMGGEADATRKPWIVEAREYSRFEGVEVPSLCEASWILEEGPWTWAKIRILSIENKSRPTL</sequence>
<dbReference type="Pfam" id="PF21900">
    <property type="entry name" value="DUF6920"/>
    <property type="match status" value="1"/>
</dbReference>
<feature type="transmembrane region" description="Helical" evidence="1">
    <location>
        <begin position="6"/>
        <end position="23"/>
    </location>
</feature>
<gene>
    <name evidence="2" type="ORF">QWZ15_05920</name>
</gene>
<feature type="transmembrane region" description="Helical" evidence="1">
    <location>
        <begin position="66"/>
        <end position="85"/>
    </location>
</feature>
<dbReference type="EMBL" id="JAUFQS010000005">
    <property type="protein sequence ID" value="MDN3687355.1"/>
    <property type="molecule type" value="Genomic_DNA"/>
</dbReference>
<name>A0ABT8C3K4_9BACT</name>
<accession>A0ABT8C3K4</accession>
<keyword evidence="1" id="KW-0472">Membrane</keyword>
<organism evidence="2 3">
    <name type="scientific">Cyclobacterium jeungdonense</name>
    <dbReference type="NCBI Taxonomy" id="708087"/>
    <lineage>
        <taxon>Bacteria</taxon>
        <taxon>Pseudomonadati</taxon>
        <taxon>Bacteroidota</taxon>
        <taxon>Cytophagia</taxon>
        <taxon>Cytophagales</taxon>
        <taxon>Cyclobacteriaceae</taxon>
        <taxon>Cyclobacterium</taxon>
    </lineage>
</organism>
<reference evidence="3" key="1">
    <citation type="journal article" date="2019" name="Int. J. Syst. Evol. Microbiol.">
        <title>The Global Catalogue of Microorganisms (GCM) 10K type strain sequencing project: providing services to taxonomists for standard genome sequencing and annotation.</title>
        <authorList>
            <consortium name="The Broad Institute Genomics Platform"/>
            <consortium name="The Broad Institute Genome Sequencing Center for Infectious Disease"/>
            <person name="Wu L."/>
            <person name="Ma J."/>
        </authorList>
    </citation>
    <scope>NUCLEOTIDE SEQUENCE [LARGE SCALE GENOMIC DNA]</scope>
    <source>
        <strain evidence="3">CECT 7706</strain>
    </source>
</reference>
<protein>
    <submittedName>
        <fullName evidence="2">Uncharacterized protein</fullName>
    </submittedName>
</protein>
<evidence type="ECO:0000256" key="1">
    <source>
        <dbReference type="SAM" id="Phobius"/>
    </source>
</evidence>
<evidence type="ECO:0000313" key="3">
    <source>
        <dbReference type="Proteomes" id="UP001236663"/>
    </source>
</evidence>
<dbReference type="InterPro" id="IPR054213">
    <property type="entry name" value="DUF6920"/>
</dbReference>
<keyword evidence="3" id="KW-1185">Reference proteome</keyword>
<keyword evidence="1" id="KW-1133">Transmembrane helix</keyword>
<dbReference type="RefSeq" id="WP_163386619.1">
    <property type="nucleotide sequence ID" value="NZ_JAUFQS010000005.1"/>
</dbReference>
<evidence type="ECO:0000313" key="2">
    <source>
        <dbReference type="EMBL" id="MDN3687355.1"/>
    </source>
</evidence>
<comment type="caution">
    <text evidence="2">The sequence shown here is derived from an EMBL/GenBank/DDBJ whole genome shotgun (WGS) entry which is preliminary data.</text>
</comment>